<dbReference type="InterPro" id="IPR037522">
    <property type="entry name" value="HD_GYP_dom"/>
</dbReference>
<dbReference type="GO" id="GO:0008081">
    <property type="term" value="F:phosphoric diester hydrolase activity"/>
    <property type="evidence" value="ECO:0007669"/>
    <property type="project" value="UniProtKB-ARBA"/>
</dbReference>
<dbReference type="Proteomes" id="UP000033070">
    <property type="component" value="Chromosome"/>
</dbReference>
<dbReference type="EMBL" id="AP018738">
    <property type="protein sequence ID" value="BBE50651.1"/>
    <property type="molecule type" value="Genomic_DNA"/>
</dbReference>
<organism evidence="2 3">
    <name type="scientific">Ferriphaselus amnicola</name>
    <dbReference type="NCBI Taxonomy" id="1188319"/>
    <lineage>
        <taxon>Bacteria</taxon>
        <taxon>Pseudomonadati</taxon>
        <taxon>Pseudomonadota</taxon>
        <taxon>Betaproteobacteria</taxon>
        <taxon>Nitrosomonadales</taxon>
        <taxon>Gallionellaceae</taxon>
        <taxon>Ferriphaselus</taxon>
    </lineage>
</organism>
<reference evidence="2 3" key="1">
    <citation type="submission" date="2018-06" db="EMBL/GenBank/DDBJ databases">
        <title>OYT1 Genome Sequencing.</title>
        <authorList>
            <person name="Kato S."/>
            <person name="Itoh T."/>
            <person name="Ohkuma M."/>
        </authorList>
    </citation>
    <scope>NUCLEOTIDE SEQUENCE [LARGE SCALE GENOMIC DNA]</scope>
    <source>
        <strain evidence="2 3">OYT1</strain>
    </source>
</reference>
<gene>
    <name evidence="2" type="ORF">OYT1_ch1091</name>
</gene>
<dbReference type="Pfam" id="PF13487">
    <property type="entry name" value="HD_5"/>
    <property type="match status" value="1"/>
</dbReference>
<dbReference type="PANTHER" id="PTHR43155">
    <property type="entry name" value="CYCLIC DI-GMP PHOSPHODIESTERASE PA4108-RELATED"/>
    <property type="match status" value="1"/>
</dbReference>
<sequence>MELDDQIFNSLLKYTKALSVALGYRDLLTRLHSERVHGLSKKIGEHCGLTNNEMNVLNIASSFHDIGKIGIPDYILLKPARFDTAEWAIMKQHSEIGERIMLSTELEGSQQAAILIRHHHEHYNGMGYPDKLAGENIPICSRIISIADSYDAMAVTRSYHQARTHEEIMAILHEEAGEKLDPDLMHIFCKVIESSEFRATKSNQSLNTDCPPLED</sequence>
<evidence type="ECO:0000259" key="1">
    <source>
        <dbReference type="PROSITE" id="PS51832"/>
    </source>
</evidence>
<dbReference type="CDD" id="cd00077">
    <property type="entry name" value="HDc"/>
    <property type="match status" value="1"/>
</dbReference>
<dbReference type="OrthoDB" id="9763857at2"/>
<evidence type="ECO:0000313" key="2">
    <source>
        <dbReference type="EMBL" id="BBE50651.1"/>
    </source>
</evidence>
<dbReference type="SUPFAM" id="SSF109604">
    <property type="entry name" value="HD-domain/PDEase-like"/>
    <property type="match status" value="1"/>
</dbReference>
<evidence type="ECO:0000313" key="3">
    <source>
        <dbReference type="Proteomes" id="UP000033070"/>
    </source>
</evidence>
<dbReference type="PROSITE" id="PS51832">
    <property type="entry name" value="HD_GYP"/>
    <property type="match status" value="1"/>
</dbReference>
<protein>
    <submittedName>
        <fullName evidence="2">Cyclic di-GMP phosphodiesterase response regulator RpfG</fullName>
    </submittedName>
</protein>
<accession>A0A2Z6GAQ0</accession>
<dbReference type="PANTHER" id="PTHR43155:SF2">
    <property type="entry name" value="CYCLIC DI-GMP PHOSPHODIESTERASE PA4108"/>
    <property type="match status" value="1"/>
</dbReference>
<dbReference type="RefSeq" id="WP_062627623.1">
    <property type="nucleotide sequence ID" value="NZ_AP018738.1"/>
</dbReference>
<feature type="domain" description="HD-GYP" evidence="1">
    <location>
        <begin position="7"/>
        <end position="204"/>
    </location>
</feature>
<proteinExistence type="predicted"/>
<dbReference type="KEGG" id="fam:OYT1_ch1091"/>
<dbReference type="Gene3D" id="1.10.3210.10">
    <property type="entry name" value="Hypothetical protein af1432"/>
    <property type="match status" value="1"/>
</dbReference>
<name>A0A2Z6GAQ0_9PROT</name>
<dbReference type="InterPro" id="IPR003607">
    <property type="entry name" value="HD/PDEase_dom"/>
</dbReference>
<dbReference type="AlphaFoldDB" id="A0A2Z6GAQ0"/>
<dbReference type="STRING" id="1188319.OYT1_02523"/>
<keyword evidence="3" id="KW-1185">Reference proteome</keyword>